<dbReference type="GO" id="GO:0044782">
    <property type="term" value="P:cilium organization"/>
    <property type="evidence" value="ECO:0007669"/>
    <property type="project" value="InterPro"/>
</dbReference>
<gene>
    <name evidence="2" type="ORF">CHLNCDRAFT_140374</name>
</gene>
<evidence type="ECO:0000256" key="1">
    <source>
        <dbReference type="SAM" id="MobiDB-lite"/>
    </source>
</evidence>
<evidence type="ECO:0000313" key="3">
    <source>
        <dbReference type="Proteomes" id="UP000008141"/>
    </source>
</evidence>
<dbReference type="OrthoDB" id="10690519at2759"/>
<dbReference type="PANTHER" id="PTHR31691">
    <property type="entry name" value="ROTATIN"/>
    <property type="match status" value="1"/>
</dbReference>
<feature type="region of interest" description="Disordered" evidence="1">
    <location>
        <begin position="674"/>
        <end position="699"/>
    </location>
</feature>
<dbReference type="GO" id="GO:0036064">
    <property type="term" value="C:ciliary basal body"/>
    <property type="evidence" value="ECO:0007669"/>
    <property type="project" value="InterPro"/>
</dbReference>
<dbReference type="AlphaFoldDB" id="E1Z6W5"/>
<sequence length="979" mass="101059">MLFNPLPFDGLLAPAGSTAQAHQNCTGASKAAAAIAARLFTAADVQSLLAVIGNPSLPRGLAAAALTQLSQVAGDERFAAILATETVLPGLLEHALDTSPMHQVQQPALACLVILLEQQQPASGAAGCSVPQPFCTAYCFAYPTAVILPRWEADLVRASQATLRCLQPEELVAEALEQVKASQDHAQCHAALRRLKLLLAAVPQGLTAFAAADWLDALRFLLATSPQSAEDCQLWVEMLPLLLQLVQAGAASQTLLSFAAGSAYAWVQQQGSALDSPHTQAALLPAVLNTVRTVAERSLQCTGSGQRAQLMDAMRGHDWILLLTQLVLQGGYAAKVAALQLAVVLVGGSAGCPGSSHAVAALLQAVMRHILMPRHLWATDLLHGKAAVAGALAVLLAITRALPAPDWAAAWADVGSTYFLSRAAADSCSVLVQRDALLLLAAAIAAPATNAMVLSAWPECLAVAIKAALDPLASAAEHLLGRQDLWDGVCTILQHVLVDAEAACRLVDGKVLLRLLRLPSAAGLVGQSLAGLPCSEANSLLAAMDAAHAAAVLLVATAQLAPESRWAAAVASVMGQEWCGVDGKKRLCRLLAVVLQHEESAAAFLEVSASDEHSLVPPCSTGDGAAVGSLLCTQLIEQFLAGAAAANWLSQQELHAALGGLLCHSHAAKQVADVQQGTDSALSPPTEVQAAPHDGTPAQQPAERARLVLCLDLLHQLTARSQVASDSMAAAGLLDVAMRLWGGGGAAVQHSLSRLAAVRLASIVLDSRGSLDAIAAAAGPLSCFAATPDGARVLGRGDGAAFLPRALRRLQDCTAAGDWKRLLPILQVLADLCSQEEGQRALLRCSAPSQDMLGAVLGLAAQQQCSSAAAEAAMLVVRQVALCPASQAHMTSRHGALQQLVDAVAAAARQPGRAAAAAHALWSLVHSGERVKVAVRRCQGWAAAIQAGLDAHGGGGGQQAEPWHQALAQPCAALQQLLA</sequence>
<dbReference type="InParanoid" id="E1Z6W5"/>
<dbReference type="STRING" id="554065.E1Z6W5"/>
<dbReference type="InterPro" id="IPR030791">
    <property type="entry name" value="Rotatin"/>
</dbReference>
<name>E1Z6W5_CHLVA</name>
<dbReference type="EMBL" id="GL433837">
    <property type="protein sequence ID" value="EFN58422.1"/>
    <property type="molecule type" value="Genomic_DNA"/>
</dbReference>
<feature type="compositionally biased region" description="Polar residues" evidence="1">
    <location>
        <begin position="674"/>
        <end position="683"/>
    </location>
</feature>
<reference evidence="2 3" key="1">
    <citation type="journal article" date="2010" name="Plant Cell">
        <title>The Chlorella variabilis NC64A genome reveals adaptation to photosymbiosis, coevolution with viruses, and cryptic sex.</title>
        <authorList>
            <person name="Blanc G."/>
            <person name="Duncan G."/>
            <person name="Agarkova I."/>
            <person name="Borodovsky M."/>
            <person name="Gurnon J."/>
            <person name="Kuo A."/>
            <person name="Lindquist E."/>
            <person name="Lucas S."/>
            <person name="Pangilinan J."/>
            <person name="Polle J."/>
            <person name="Salamov A."/>
            <person name="Terry A."/>
            <person name="Yamada T."/>
            <person name="Dunigan D.D."/>
            <person name="Grigoriev I.V."/>
            <person name="Claverie J.M."/>
            <person name="Van Etten J.L."/>
        </authorList>
    </citation>
    <scope>NUCLEOTIDE SEQUENCE [LARGE SCALE GENOMIC DNA]</scope>
    <source>
        <strain evidence="2 3">NC64A</strain>
    </source>
</reference>
<protein>
    <submittedName>
        <fullName evidence="2">Uncharacterized protein</fullName>
    </submittedName>
</protein>
<accession>E1Z6W5</accession>
<evidence type="ECO:0000313" key="2">
    <source>
        <dbReference type="EMBL" id="EFN58422.1"/>
    </source>
</evidence>
<keyword evidence="3" id="KW-1185">Reference proteome</keyword>
<dbReference type="RefSeq" id="XP_005850524.1">
    <property type="nucleotide sequence ID" value="XM_005850462.1"/>
</dbReference>
<organism evidence="3">
    <name type="scientific">Chlorella variabilis</name>
    <name type="common">Green alga</name>
    <dbReference type="NCBI Taxonomy" id="554065"/>
    <lineage>
        <taxon>Eukaryota</taxon>
        <taxon>Viridiplantae</taxon>
        <taxon>Chlorophyta</taxon>
        <taxon>core chlorophytes</taxon>
        <taxon>Trebouxiophyceae</taxon>
        <taxon>Chlorellales</taxon>
        <taxon>Chlorellaceae</taxon>
        <taxon>Chlorella clade</taxon>
        <taxon>Chlorella</taxon>
    </lineage>
</organism>
<proteinExistence type="predicted"/>
<dbReference type="Proteomes" id="UP000008141">
    <property type="component" value="Unassembled WGS sequence"/>
</dbReference>
<dbReference type="KEGG" id="cvr:CHLNCDRAFT_140374"/>
<dbReference type="GeneID" id="17358223"/>
<dbReference type="PANTHER" id="PTHR31691:SF1">
    <property type="entry name" value="ROTATIN"/>
    <property type="match status" value="1"/>
</dbReference>